<dbReference type="InterPro" id="IPR027417">
    <property type="entry name" value="P-loop_NTPase"/>
</dbReference>
<evidence type="ECO:0008006" key="7">
    <source>
        <dbReference type="Google" id="ProtNLM"/>
    </source>
</evidence>
<dbReference type="GO" id="GO:0008094">
    <property type="term" value="F:ATP-dependent activity, acting on DNA"/>
    <property type="evidence" value="ECO:0007669"/>
    <property type="project" value="TreeGrafter"/>
</dbReference>
<dbReference type="GeneID" id="19239820"/>
<name>U1HWE9_ENDPU</name>
<proteinExistence type="predicted"/>
<dbReference type="CDD" id="cd18793">
    <property type="entry name" value="SF2_C_SNF"/>
    <property type="match status" value="1"/>
</dbReference>
<evidence type="ECO:0000256" key="3">
    <source>
        <dbReference type="ARBA" id="ARBA00022840"/>
    </source>
</evidence>
<dbReference type="OrthoDB" id="448448at2759"/>
<dbReference type="eggNOG" id="KOG1002">
    <property type="taxonomic scope" value="Eukaryota"/>
</dbReference>
<dbReference type="GO" id="GO:0005524">
    <property type="term" value="F:ATP binding"/>
    <property type="evidence" value="ECO:0007669"/>
    <property type="project" value="UniProtKB-KW"/>
</dbReference>
<keyword evidence="6" id="KW-1185">Reference proteome</keyword>
<evidence type="ECO:0000313" key="5">
    <source>
        <dbReference type="EMBL" id="ERF75085.1"/>
    </source>
</evidence>
<accession>U1HWE9</accession>
<evidence type="ECO:0000256" key="2">
    <source>
        <dbReference type="ARBA" id="ARBA00022801"/>
    </source>
</evidence>
<dbReference type="PANTHER" id="PTHR45626">
    <property type="entry name" value="TRANSCRIPTION TERMINATION FACTOR 2-RELATED"/>
    <property type="match status" value="1"/>
</dbReference>
<dbReference type="Proteomes" id="UP000019373">
    <property type="component" value="Unassembled WGS sequence"/>
</dbReference>
<dbReference type="SUPFAM" id="SSF52540">
    <property type="entry name" value="P-loop containing nucleoside triphosphate hydrolases"/>
    <property type="match status" value="1"/>
</dbReference>
<organism evidence="5 6">
    <name type="scientific">Endocarpon pusillum (strain Z07020 / HMAS-L-300199)</name>
    <name type="common">Lichen-forming fungus</name>
    <dbReference type="NCBI Taxonomy" id="1263415"/>
    <lineage>
        <taxon>Eukaryota</taxon>
        <taxon>Fungi</taxon>
        <taxon>Dikarya</taxon>
        <taxon>Ascomycota</taxon>
        <taxon>Pezizomycotina</taxon>
        <taxon>Eurotiomycetes</taxon>
        <taxon>Chaetothyriomycetidae</taxon>
        <taxon>Verrucariales</taxon>
        <taxon>Verrucariaceae</taxon>
        <taxon>Endocarpon</taxon>
    </lineage>
</organism>
<feature type="compositionally biased region" description="Polar residues" evidence="4">
    <location>
        <begin position="53"/>
        <end position="68"/>
    </location>
</feature>
<dbReference type="RefSeq" id="XP_007787614.1">
    <property type="nucleotide sequence ID" value="XM_007789424.1"/>
</dbReference>
<evidence type="ECO:0000256" key="4">
    <source>
        <dbReference type="SAM" id="MobiDB-lite"/>
    </source>
</evidence>
<evidence type="ECO:0000256" key="1">
    <source>
        <dbReference type="ARBA" id="ARBA00022741"/>
    </source>
</evidence>
<dbReference type="AlphaFoldDB" id="U1HWE9"/>
<keyword evidence="3" id="KW-0067">ATP-binding</keyword>
<keyword evidence="2" id="KW-0378">Hydrolase</keyword>
<keyword evidence="1" id="KW-0547">Nucleotide-binding</keyword>
<evidence type="ECO:0000313" key="6">
    <source>
        <dbReference type="Proteomes" id="UP000019373"/>
    </source>
</evidence>
<reference evidence="6" key="1">
    <citation type="journal article" date="2014" name="BMC Genomics">
        <title>Genome characteristics reveal the impact of lichenization on lichen-forming fungus Endocarpon pusillum Hedwig (Verrucariales, Ascomycota).</title>
        <authorList>
            <person name="Wang Y.-Y."/>
            <person name="Liu B."/>
            <person name="Zhang X.-Y."/>
            <person name="Zhou Q.-M."/>
            <person name="Zhang T."/>
            <person name="Li H."/>
            <person name="Yu Y.-F."/>
            <person name="Zhang X.-L."/>
            <person name="Hao X.-Y."/>
            <person name="Wang M."/>
            <person name="Wang L."/>
            <person name="Wei J.-C."/>
        </authorList>
    </citation>
    <scope>NUCLEOTIDE SEQUENCE [LARGE SCALE GENOMIC DNA]</scope>
    <source>
        <strain evidence="6">Z07020 / HMAS-L-300199</strain>
    </source>
</reference>
<dbReference type="PANTHER" id="PTHR45626:SF52">
    <property type="entry name" value="SINGLE-STRANDED DNA-DEPENDENT ATPASE (EUROFUNG)"/>
    <property type="match status" value="1"/>
</dbReference>
<feature type="region of interest" description="Disordered" evidence="4">
    <location>
        <begin position="52"/>
        <end position="75"/>
    </location>
</feature>
<gene>
    <name evidence="5" type="ORF">EPUS_04867</name>
</gene>
<dbReference type="InterPro" id="IPR050628">
    <property type="entry name" value="SNF2_RAD54_helicase_TF"/>
</dbReference>
<sequence>MPRQPSIQPARQLVDVQIPRMTLIGRVPLRFSRCPKCRAQVRAAQAIVPLLPRTTQPVTPTPHGQSREPSLLSRALENVPFRRQPKVELRSVADRRPLQEATTDEKGRKKAEEQQQDDPVASLVFLILVYLCVWEVASLDLTVATQAFILEPQWNPMAEEQALSRIHRMGQTKAVKTVRYIMQDSIEENIYELQQRKLKLAALTISGEVQPDDHNHLDDLRFLLS</sequence>
<feature type="compositionally biased region" description="Basic and acidic residues" evidence="4">
    <location>
        <begin position="90"/>
        <end position="113"/>
    </location>
</feature>
<dbReference type="InterPro" id="IPR049730">
    <property type="entry name" value="SNF2/RAD54-like_C"/>
</dbReference>
<dbReference type="HOGENOM" id="CLU_1229922_0_0_1"/>
<dbReference type="GO" id="GO:0006281">
    <property type="term" value="P:DNA repair"/>
    <property type="evidence" value="ECO:0007669"/>
    <property type="project" value="TreeGrafter"/>
</dbReference>
<feature type="region of interest" description="Disordered" evidence="4">
    <location>
        <begin position="90"/>
        <end position="114"/>
    </location>
</feature>
<dbReference type="EMBL" id="KE720820">
    <property type="protein sequence ID" value="ERF75085.1"/>
    <property type="molecule type" value="Genomic_DNA"/>
</dbReference>
<dbReference type="GO" id="GO:0016787">
    <property type="term" value="F:hydrolase activity"/>
    <property type="evidence" value="ECO:0007669"/>
    <property type="project" value="UniProtKB-KW"/>
</dbReference>
<dbReference type="Gene3D" id="3.40.50.300">
    <property type="entry name" value="P-loop containing nucleotide triphosphate hydrolases"/>
    <property type="match status" value="1"/>
</dbReference>
<dbReference type="GO" id="GO:0005634">
    <property type="term" value="C:nucleus"/>
    <property type="evidence" value="ECO:0007669"/>
    <property type="project" value="TreeGrafter"/>
</dbReference>
<protein>
    <recommendedName>
        <fullName evidence="7">Helicase C-terminal domain-containing protein</fullName>
    </recommendedName>
</protein>